<dbReference type="Pfam" id="PF03235">
    <property type="entry name" value="GmrSD_N"/>
    <property type="match status" value="1"/>
</dbReference>
<feature type="domain" description="GmrSD restriction endonucleases N-terminal" evidence="1">
    <location>
        <begin position="33"/>
        <end position="167"/>
    </location>
</feature>
<reference evidence="2" key="1">
    <citation type="submission" date="2020-05" db="EMBL/GenBank/DDBJ databases">
        <title>The draft genome sequence of Maribacter sp. ANRC-HE7.</title>
        <authorList>
            <person name="Mu L."/>
        </authorList>
    </citation>
    <scope>NUCLEOTIDE SEQUENCE</scope>
    <source>
        <strain evidence="2">ANRC-HE7</strain>
    </source>
</reference>
<dbReference type="RefSeq" id="WP_188243953.1">
    <property type="nucleotide sequence ID" value="NZ_JABTCF010000006.1"/>
</dbReference>
<dbReference type="PANTHER" id="PTHR39639">
    <property type="entry name" value="CHROMOSOME 16, WHOLE GENOME SHOTGUN SEQUENCE"/>
    <property type="match status" value="1"/>
</dbReference>
<dbReference type="Proteomes" id="UP001166021">
    <property type="component" value="Unassembled WGS sequence"/>
</dbReference>
<dbReference type="EMBL" id="JABTCF010000006">
    <property type="protein sequence ID" value="MBD0778474.1"/>
    <property type="molecule type" value="Genomic_DNA"/>
</dbReference>
<keyword evidence="3" id="KW-1185">Reference proteome</keyword>
<protein>
    <submittedName>
        <fullName evidence="2">DUF262 domain-containing protein</fullName>
    </submittedName>
</protein>
<accession>A0ABR7V3G3</accession>
<evidence type="ECO:0000313" key="2">
    <source>
        <dbReference type="EMBL" id="MBD0778474.1"/>
    </source>
</evidence>
<comment type="caution">
    <text evidence="2">The sequence shown here is derived from an EMBL/GenBank/DDBJ whole genome shotgun (WGS) entry which is preliminary data.</text>
</comment>
<proteinExistence type="predicted"/>
<organism evidence="2 3">
    <name type="scientific">Maribacter aquimaris</name>
    <dbReference type="NCBI Taxonomy" id="2737171"/>
    <lineage>
        <taxon>Bacteria</taxon>
        <taxon>Pseudomonadati</taxon>
        <taxon>Bacteroidota</taxon>
        <taxon>Flavobacteriia</taxon>
        <taxon>Flavobacteriales</taxon>
        <taxon>Flavobacteriaceae</taxon>
        <taxon>Maribacter</taxon>
    </lineage>
</organism>
<sequence length="345" mass="40539">MENNDSKVLNLYPIDYPFETLVGRVNAEPPKLILDPDFQRKYKWDKEGWERASRFIESCLMRIPLPACYFAETDDGKQLVIDGVQRITTINKFFKDEFALEGLSTFKELEGKKFSEIGEYQNELESTTIRCIILRKENPKHLIQEIFSRLNQGAVSLSNQEIRHAIYQGKLDGLLSELAKKDIIKDFGIGQNSEREKNSLEGEEQILRFFALQEDLSDYQDKLNKFLDNYMEQNQNPSDKKITELRRLFNSSIERVLNVFGDESFIDINKDRKRQSMVYYDLLMWSFSDKTDEYIESNKEQIRTRFKQLCADVELQRTLSGGLQNKSSILKRRELWAKKLSEIDD</sequence>
<dbReference type="InterPro" id="IPR004919">
    <property type="entry name" value="GmrSD_N"/>
</dbReference>
<dbReference type="PANTHER" id="PTHR39639:SF1">
    <property type="entry name" value="DUF262 DOMAIN-CONTAINING PROTEIN"/>
    <property type="match status" value="1"/>
</dbReference>
<evidence type="ECO:0000259" key="1">
    <source>
        <dbReference type="Pfam" id="PF03235"/>
    </source>
</evidence>
<name>A0ABR7V3G3_9FLAO</name>
<gene>
    <name evidence="2" type="ORF">HPE56_11770</name>
</gene>
<evidence type="ECO:0000313" key="3">
    <source>
        <dbReference type="Proteomes" id="UP001166021"/>
    </source>
</evidence>